<feature type="compositionally biased region" description="Basic and acidic residues" evidence="1">
    <location>
        <begin position="1"/>
        <end position="19"/>
    </location>
</feature>
<proteinExistence type="predicted"/>
<evidence type="ECO:0000313" key="4">
    <source>
        <dbReference type="Proteomes" id="UP000326838"/>
    </source>
</evidence>
<dbReference type="EMBL" id="VYUY01000005">
    <property type="protein sequence ID" value="KAA9135482.1"/>
    <property type="molecule type" value="Genomic_DNA"/>
</dbReference>
<feature type="region of interest" description="Disordered" evidence="1">
    <location>
        <begin position="1"/>
        <end position="61"/>
    </location>
</feature>
<reference evidence="4" key="1">
    <citation type="submission" date="2019-09" db="EMBL/GenBank/DDBJ databases">
        <title>Mumia zhuanghuii sp. nov. isolated from the intestinal contents of plateau pika (Ochotona curzoniae) in the Qinghai-Tibet plateau of China.</title>
        <authorList>
            <person name="Tian Z."/>
        </authorList>
    </citation>
    <scope>NUCLEOTIDE SEQUENCE [LARGE SCALE GENOMIC DNA]</scope>
    <source>
        <strain evidence="4">L-033</strain>
    </source>
</reference>
<keyword evidence="2" id="KW-0812">Transmembrane</keyword>
<accession>A0A5N0TKG0</accession>
<evidence type="ECO:0000256" key="1">
    <source>
        <dbReference type="SAM" id="MobiDB-lite"/>
    </source>
</evidence>
<keyword evidence="2" id="KW-1133">Transmembrane helix</keyword>
<dbReference type="AlphaFoldDB" id="A0A5N0TKG0"/>
<evidence type="ECO:0000256" key="2">
    <source>
        <dbReference type="SAM" id="Phobius"/>
    </source>
</evidence>
<keyword evidence="2" id="KW-0472">Membrane</keyword>
<name>A0A5N0TKG0_9MICO</name>
<keyword evidence="4" id="KW-1185">Reference proteome</keyword>
<comment type="caution">
    <text evidence="3">The sequence shown here is derived from an EMBL/GenBank/DDBJ whole genome shotgun (WGS) entry which is preliminary data.</text>
</comment>
<feature type="transmembrane region" description="Helical" evidence="2">
    <location>
        <begin position="160"/>
        <end position="181"/>
    </location>
</feature>
<sequence length="190" mass="20964">MPYTADKPDRGASSDELRARIPGWGTDLDPAQRPSVPRERTDLVSGAHWDFPDRQPDDPRRERSIEHRMLTPVYGTAQPLHGVSGAIRRYAYAKFSEGRAAHWLLLIAGDRVESAGAHLKSLFTGNPDNPITESGVLSEFGNDPVGSRRGRGRIDGRHTWMDPIIVLGPWIAAVAGAVYLIGRVVRPRRG</sequence>
<dbReference type="Proteomes" id="UP000326838">
    <property type="component" value="Unassembled WGS sequence"/>
</dbReference>
<feature type="compositionally biased region" description="Basic and acidic residues" evidence="1">
    <location>
        <begin position="50"/>
        <end position="61"/>
    </location>
</feature>
<gene>
    <name evidence="3" type="ORF">F6B40_02895</name>
</gene>
<dbReference type="RefSeq" id="WP_150892022.1">
    <property type="nucleotide sequence ID" value="NZ_VYUY01000005.1"/>
</dbReference>
<organism evidence="3 4">
    <name type="scientific">Microbacterium caowuchunii</name>
    <dbReference type="NCBI Taxonomy" id="2614638"/>
    <lineage>
        <taxon>Bacteria</taxon>
        <taxon>Bacillati</taxon>
        <taxon>Actinomycetota</taxon>
        <taxon>Actinomycetes</taxon>
        <taxon>Micrococcales</taxon>
        <taxon>Microbacteriaceae</taxon>
        <taxon>Microbacterium</taxon>
    </lineage>
</organism>
<protein>
    <submittedName>
        <fullName evidence="3">Uncharacterized protein</fullName>
    </submittedName>
</protein>
<evidence type="ECO:0000313" key="3">
    <source>
        <dbReference type="EMBL" id="KAA9135482.1"/>
    </source>
</evidence>